<dbReference type="Proteomes" id="UP000003157">
    <property type="component" value="Unassembled WGS sequence"/>
</dbReference>
<dbReference type="EMBL" id="ADKX01000036">
    <property type="protein sequence ID" value="EFW04449.1"/>
    <property type="molecule type" value="Genomic_DNA"/>
</dbReference>
<organism evidence="4 5">
    <name type="scientific">Coprobacillus cateniformis</name>
    <dbReference type="NCBI Taxonomy" id="100884"/>
    <lineage>
        <taxon>Bacteria</taxon>
        <taxon>Bacillati</taxon>
        <taxon>Bacillota</taxon>
        <taxon>Erysipelotrichia</taxon>
        <taxon>Erysipelotrichales</taxon>
        <taxon>Coprobacillaceae</taxon>
        <taxon>Coprobacillus</taxon>
    </lineage>
</organism>
<dbReference type="PANTHER" id="PTHR45953:SF1">
    <property type="entry name" value="IDURONATE 2-SULFATASE"/>
    <property type="match status" value="1"/>
</dbReference>
<dbReference type="InterPro" id="IPR000917">
    <property type="entry name" value="Sulfatase_N"/>
</dbReference>
<dbReference type="GO" id="GO:0046872">
    <property type="term" value="F:metal ion binding"/>
    <property type="evidence" value="ECO:0007669"/>
    <property type="project" value="UniProtKB-KW"/>
</dbReference>
<dbReference type="GeneID" id="78230122"/>
<dbReference type="Pfam" id="PF00884">
    <property type="entry name" value="Sulfatase"/>
    <property type="match status" value="1"/>
</dbReference>
<evidence type="ECO:0000256" key="2">
    <source>
        <dbReference type="ARBA" id="ARBA00022801"/>
    </source>
</evidence>
<name>E7GBN7_9FIRM</name>
<dbReference type="CDD" id="cd16148">
    <property type="entry name" value="sulfatase_like"/>
    <property type="match status" value="1"/>
</dbReference>
<dbReference type="InterPro" id="IPR017850">
    <property type="entry name" value="Alkaline_phosphatase_core_sf"/>
</dbReference>
<dbReference type="PANTHER" id="PTHR45953">
    <property type="entry name" value="IDURONATE 2-SULFATASE"/>
    <property type="match status" value="1"/>
</dbReference>
<dbReference type="AlphaFoldDB" id="E7GBN7"/>
<dbReference type="GO" id="GO:0008484">
    <property type="term" value="F:sulfuric ester hydrolase activity"/>
    <property type="evidence" value="ECO:0007669"/>
    <property type="project" value="TreeGrafter"/>
</dbReference>
<keyword evidence="5" id="KW-1185">Reference proteome</keyword>
<feature type="domain" description="Sulfatase N-terminal" evidence="3">
    <location>
        <begin position="4"/>
        <end position="326"/>
    </location>
</feature>
<dbReference type="STRING" id="100884.GCA_000269565_02288"/>
<protein>
    <submittedName>
        <fullName evidence="4">Sulfatase</fullName>
    </submittedName>
</protein>
<evidence type="ECO:0000313" key="4">
    <source>
        <dbReference type="EMBL" id="EFW04449.1"/>
    </source>
</evidence>
<dbReference type="RefSeq" id="WP_008789278.1">
    <property type="nucleotide sequence ID" value="NZ_AKCB01000001.1"/>
</dbReference>
<keyword evidence="2" id="KW-0378">Hydrolase</keyword>
<gene>
    <name evidence="4" type="ORF">HMPREF9488_02178</name>
</gene>
<dbReference type="GO" id="GO:0005737">
    <property type="term" value="C:cytoplasm"/>
    <property type="evidence" value="ECO:0007669"/>
    <property type="project" value="TreeGrafter"/>
</dbReference>
<dbReference type="OrthoDB" id="9762324at2"/>
<evidence type="ECO:0000313" key="5">
    <source>
        <dbReference type="Proteomes" id="UP000003157"/>
    </source>
</evidence>
<proteinExistence type="predicted"/>
<dbReference type="Gene3D" id="3.40.720.10">
    <property type="entry name" value="Alkaline Phosphatase, subunit A"/>
    <property type="match status" value="1"/>
</dbReference>
<sequence>MKAIMVMFDTLTRNYLSTYGNDWCHTPNFKRLEEKCCVMDRFYGGSMPCMPARREIHTGKYNFLHRSWGPLEPFDFSVIEALGKAGIYTHLCTDHSHYFEDGGCTYHNRYASWEGFRGQEGDRWKPRLNVPDIETSKYGKKGISLTQHIANKSAQQKEQDMSSVKTFIAGLEFIEEHRQNDNWFLTIESFDPHEPFYVPDKYRKMYDLPQEINLNWPAYMPVDDDLDIVALRKEYASLMTMCDVYLGKVLDMMDKYNMWDDTMLIVNTDHGFLLGEHNYLGKNFWPMHQEVIHTPFYIHVPHQSVGRRQALCQTIDIAPTLLDYFEIDIPENMEGKSLLPVVTDDKCIHDYALFGIHGGHVNITDGEYVFMKASCNEANQPYVECTLMPTQMRGFFQNEVLQTMKLEKGNKMSQGVPYLKMKGKTYLKSDLFGDLLFDVRDTEVQIEDKKIRNRLQNAMIHMMKSIDAPDEEYERLGLEKN</sequence>
<accession>E7GBN7</accession>
<dbReference type="eggNOG" id="COG3119">
    <property type="taxonomic scope" value="Bacteria"/>
</dbReference>
<evidence type="ECO:0000259" key="3">
    <source>
        <dbReference type="Pfam" id="PF00884"/>
    </source>
</evidence>
<keyword evidence="1" id="KW-0479">Metal-binding</keyword>
<dbReference type="HOGENOM" id="CLU_006332_14_0_9"/>
<reference evidence="4 5" key="1">
    <citation type="submission" date="2010-12" db="EMBL/GenBank/DDBJ databases">
        <title>The Genome Sequence of Coprobacillus sp. strain 29_1.</title>
        <authorList>
            <consortium name="The Broad Institute Genome Sequencing Platform"/>
            <person name="Earl A."/>
            <person name="Ward D."/>
            <person name="Feldgarden M."/>
            <person name="Gevers D."/>
            <person name="Daigneault M."/>
            <person name="Sibley C.D."/>
            <person name="White A."/>
            <person name="Strauss J."/>
            <person name="Allen-Vercoe E."/>
            <person name="Young S.K."/>
            <person name="Zeng Q."/>
            <person name="Gargeya S."/>
            <person name="Fitzgerald M."/>
            <person name="Haas B."/>
            <person name="Abouelleil A."/>
            <person name="Alvarado L."/>
            <person name="Arachchi H.M."/>
            <person name="Berlin A."/>
            <person name="Brown A."/>
            <person name="Chapman S.B."/>
            <person name="Chen Z."/>
            <person name="Dunbar C."/>
            <person name="Freedman E."/>
            <person name="Gearin G."/>
            <person name="Gellesch M."/>
            <person name="Goldberg J."/>
            <person name="Griggs A."/>
            <person name="Gujja S."/>
            <person name="Heilman E."/>
            <person name="Heiman D."/>
            <person name="Howarth C."/>
            <person name="Larson L."/>
            <person name="Lui A."/>
            <person name="MacDonald P.J.P."/>
            <person name="Mehta T."/>
            <person name="Montmayeur A."/>
            <person name="Murphy C."/>
            <person name="Neiman D."/>
            <person name="Pearson M."/>
            <person name="Priest M."/>
            <person name="Roberts A."/>
            <person name="Saif S."/>
            <person name="Shea T."/>
            <person name="Shenoy N."/>
            <person name="Sisk P."/>
            <person name="Stolte C."/>
            <person name="Sykes S."/>
            <person name="White J."/>
            <person name="Yandava C."/>
            <person name="Nusbaum C."/>
            <person name="Birren B."/>
        </authorList>
    </citation>
    <scope>NUCLEOTIDE SEQUENCE [LARGE SCALE GENOMIC DNA]</scope>
    <source>
        <strain evidence="4 5">29_1</strain>
    </source>
</reference>
<dbReference type="SUPFAM" id="SSF53649">
    <property type="entry name" value="Alkaline phosphatase-like"/>
    <property type="match status" value="1"/>
</dbReference>
<comment type="caution">
    <text evidence="4">The sequence shown here is derived from an EMBL/GenBank/DDBJ whole genome shotgun (WGS) entry which is preliminary data.</text>
</comment>
<evidence type="ECO:0000256" key="1">
    <source>
        <dbReference type="ARBA" id="ARBA00022723"/>
    </source>
</evidence>